<dbReference type="Gene3D" id="1.10.10.10">
    <property type="entry name" value="Winged helix-like DNA-binding domain superfamily/Winged helix DNA-binding domain"/>
    <property type="match status" value="1"/>
</dbReference>
<evidence type="ECO:0000256" key="5">
    <source>
        <dbReference type="ARBA" id="ARBA00023204"/>
    </source>
</evidence>
<dbReference type="KEGG" id="nno:NONO_c65250"/>
<evidence type="ECO:0000256" key="6">
    <source>
        <dbReference type="ARBA" id="ARBA00049348"/>
    </source>
</evidence>
<evidence type="ECO:0000259" key="7">
    <source>
        <dbReference type="Pfam" id="PF01035"/>
    </source>
</evidence>
<dbReference type="InterPro" id="IPR001497">
    <property type="entry name" value="MethylDNA_cys_MeTrfase_AS"/>
</dbReference>
<dbReference type="InterPro" id="IPR036388">
    <property type="entry name" value="WH-like_DNA-bd_sf"/>
</dbReference>
<evidence type="ECO:0000256" key="1">
    <source>
        <dbReference type="ARBA" id="ARBA00001286"/>
    </source>
</evidence>
<dbReference type="NCBIfam" id="TIGR00589">
    <property type="entry name" value="ogt"/>
    <property type="match status" value="1"/>
</dbReference>
<organism evidence="8 9">
    <name type="scientific">Nocardia nova SH22a</name>
    <dbReference type="NCBI Taxonomy" id="1415166"/>
    <lineage>
        <taxon>Bacteria</taxon>
        <taxon>Bacillati</taxon>
        <taxon>Actinomycetota</taxon>
        <taxon>Actinomycetes</taxon>
        <taxon>Mycobacteriales</taxon>
        <taxon>Nocardiaceae</taxon>
        <taxon>Nocardia</taxon>
    </lineage>
</organism>
<dbReference type="GO" id="GO:0003908">
    <property type="term" value="F:methylated-DNA-[protein]-cysteine S-methyltransferase activity"/>
    <property type="evidence" value="ECO:0007669"/>
    <property type="project" value="UniProtKB-EC"/>
</dbReference>
<keyword evidence="9" id="KW-1185">Reference proteome</keyword>
<dbReference type="PATRIC" id="fig|1415166.3.peg.6706"/>
<evidence type="ECO:0000256" key="3">
    <source>
        <dbReference type="ARBA" id="ARBA00022679"/>
    </source>
</evidence>
<protein>
    <submittedName>
        <fullName evidence="8">Putative methylated-DNA:protein-cysteine methyltransferase</fullName>
    </submittedName>
</protein>
<dbReference type="GO" id="GO:0006281">
    <property type="term" value="P:DNA repair"/>
    <property type="evidence" value="ECO:0007669"/>
    <property type="project" value="UniProtKB-KW"/>
</dbReference>
<dbReference type="Pfam" id="PF01035">
    <property type="entry name" value="DNA_binding_1"/>
    <property type="match status" value="1"/>
</dbReference>
<accession>W5TPJ6</accession>
<dbReference type="AlphaFoldDB" id="W5TPJ6"/>
<keyword evidence="5" id="KW-0234">DNA repair</keyword>
<evidence type="ECO:0000313" key="8">
    <source>
        <dbReference type="EMBL" id="AHH21295.1"/>
    </source>
</evidence>
<dbReference type="STRING" id="1415166.NONO_c65250"/>
<dbReference type="InterPro" id="IPR014048">
    <property type="entry name" value="MethylDNA_cys_MeTrfase_DNA-bd"/>
</dbReference>
<dbReference type="CDD" id="cd06445">
    <property type="entry name" value="ATase"/>
    <property type="match status" value="1"/>
</dbReference>
<dbReference type="InterPro" id="IPR036217">
    <property type="entry name" value="MethylDNA_cys_MeTrfase_DNAb"/>
</dbReference>
<feature type="domain" description="Methylated-DNA-[protein]-cysteine S-methyltransferase DNA binding" evidence="7">
    <location>
        <begin position="86"/>
        <end position="165"/>
    </location>
</feature>
<dbReference type="EMBL" id="CP006850">
    <property type="protein sequence ID" value="AHH21295.1"/>
    <property type="molecule type" value="Genomic_DNA"/>
</dbReference>
<proteinExistence type="predicted"/>
<keyword evidence="4" id="KW-0227">DNA damage</keyword>
<sequence>MSVGDYATVPTPLGPFTVITDADAAVLASGWTADVENLRGVIHPRLRPDTLRRYDALDEITAAVEQYHHGDVRAIDAVAVHQQSGPFLEHAWQILRKVPAGSPITYTAFAGRSGRPDAVRAAANACARNAAALFVPCHRILRTDGTLGGFRWGLSCKRWLLTHEQKVAESM</sequence>
<dbReference type="PANTHER" id="PTHR10815:SF13">
    <property type="entry name" value="METHYLATED-DNA--PROTEIN-CYSTEINE METHYLTRANSFERASE"/>
    <property type="match status" value="1"/>
</dbReference>
<reference evidence="8 9" key="1">
    <citation type="journal article" date="2014" name="Appl. Environ. Microbiol.">
        <title>Insights into the Microbial Degradation of Rubber and Gutta-Percha by Analysis of the Complete Genome of Nocardia nova SH22a.</title>
        <authorList>
            <person name="Luo Q."/>
            <person name="Hiessl S."/>
            <person name="Poehlein A."/>
            <person name="Daniel R."/>
            <person name="Steinbuchel A."/>
        </authorList>
    </citation>
    <scope>NUCLEOTIDE SEQUENCE [LARGE SCALE GENOMIC DNA]</scope>
    <source>
        <strain evidence="8">SH22a</strain>
    </source>
</reference>
<dbReference type="PANTHER" id="PTHR10815">
    <property type="entry name" value="METHYLATED-DNA--PROTEIN-CYSTEINE METHYLTRANSFERASE"/>
    <property type="match status" value="1"/>
</dbReference>
<dbReference type="Proteomes" id="UP000019150">
    <property type="component" value="Chromosome"/>
</dbReference>
<comment type="catalytic activity">
    <reaction evidence="6">
        <text>a 6-O-methyl-2'-deoxyguanosine in DNA + L-cysteinyl-[protein] = S-methyl-L-cysteinyl-[protein] + a 2'-deoxyguanosine in DNA</text>
        <dbReference type="Rhea" id="RHEA:24000"/>
        <dbReference type="Rhea" id="RHEA-COMP:10131"/>
        <dbReference type="Rhea" id="RHEA-COMP:10132"/>
        <dbReference type="Rhea" id="RHEA-COMP:11367"/>
        <dbReference type="Rhea" id="RHEA-COMP:11368"/>
        <dbReference type="ChEBI" id="CHEBI:29950"/>
        <dbReference type="ChEBI" id="CHEBI:82612"/>
        <dbReference type="ChEBI" id="CHEBI:85445"/>
        <dbReference type="ChEBI" id="CHEBI:85448"/>
        <dbReference type="EC" id="2.1.1.63"/>
    </reaction>
</comment>
<evidence type="ECO:0000256" key="4">
    <source>
        <dbReference type="ARBA" id="ARBA00022763"/>
    </source>
</evidence>
<evidence type="ECO:0000256" key="2">
    <source>
        <dbReference type="ARBA" id="ARBA00022603"/>
    </source>
</evidence>
<dbReference type="PROSITE" id="PS00374">
    <property type="entry name" value="MGMT"/>
    <property type="match status" value="1"/>
</dbReference>
<dbReference type="OrthoDB" id="9802228at2"/>
<name>W5TPJ6_9NOCA</name>
<dbReference type="SUPFAM" id="SSF46767">
    <property type="entry name" value="Methylated DNA-protein cysteine methyltransferase, C-terminal domain"/>
    <property type="match status" value="1"/>
</dbReference>
<keyword evidence="3 8" id="KW-0808">Transferase</keyword>
<keyword evidence="2 8" id="KW-0489">Methyltransferase</keyword>
<dbReference type="RefSeq" id="WP_025352610.1">
    <property type="nucleotide sequence ID" value="NZ_CP006850.1"/>
</dbReference>
<dbReference type="GO" id="GO:0032259">
    <property type="term" value="P:methylation"/>
    <property type="evidence" value="ECO:0007669"/>
    <property type="project" value="UniProtKB-KW"/>
</dbReference>
<dbReference type="eggNOG" id="COG0350">
    <property type="taxonomic scope" value="Bacteria"/>
</dbReference>
<evidence type="ECO:0000313" key="9">
    <source>
        <dbReference type="Proteomes" id="UP000019150"/>
    </source>
</evidence>
<gene>
    <name evidence="8" type="ORF">NONO_c65250</name>
</gene>
<comment type="catalytic activity">
    <reaction evidence="1">
        <text>a 4-O-methyl-thymidine in DNA + L-cysteinyl-[protein] = a thymidine in DNA + S-methyl-L-cysteinyl-[protein]</text>
        <dbReference type="Rhea" id="RHEA:53428"/>
        <dbReference type="Rhea" id="RHEA-COMP:10131"/>
        <dbReference type="Rhea" id="RHEA-COMP:10132"/>
        <dbReference type="Rhea" id="RHEA-COMP:13555"/>
        <dbReference type="Rhea" id="RHEA-COMP:13556"/>
        <dbReference type="ChEBI" id="CHEBI:29950"/>
        <dbReference type="ChEBI" id="CHEBI:82612"/>
        <dbReference type="ChEBI" id="CHEBI:137386"/>
        <dbReference type="ChEBI" id="CHEBI:137387"/>
        <dbReference type="EC" id="2.1.1.63"/>
    </reaction>
</comment>
<dbReference type="HOGENOM" id="CLU_000445_52_2_11"/>